<evidence type="ECO:0000313" key="5">
    <source>
        <dbReference type="EMBL" id="ANE48545.1"/>
    </source>
</evidence>
<dbReference type="EMBL" id="CP011388">
    <property type="protein sequence ID" value="ANE48545.1"/>
    <property type="molecule type" value="Genomic_DNA"/>
</dbReference>
<feature type="domain" description="Gfo/Idh/MocA-like oxidoreductase N-terminal" evidence="3">
    <location>
        <begin position="8"/>
        <end position="121"/>
    </location>
</feature>
<dbReference type="Gene3D" id="3.40.50.720">
    <property type="entry name" value="NAD(P)-binding Rossmann-like Domain"/>
    <property type="match status" value="1"/>
</dbReference>
<dbReference type="STRING" id="1178515.SY83_22195"/>
<dbReference type="InterPro" id="IPR004104">
    <property type="entry name" value="Gfo/Idh/MocA-like_OxRdtase_C"/>
</dbReference>
<dbReference type="PANTHER" id="PTHR43818">
    <property type="entry name" value="BCDNA.GH03377"/>
    <property type="match status" value="1"/>
</dbReference>
<dbReference type="RefSeq" id="WP_068610533.1">
    <property type="nucleotide sequence ID" value="NZ_CP011388.1"/>
</dbReference>
<dbReference type="GO" id="GO:0000166">
    <property type="term" value="F:nucleotide binding"/>
    <property type="evidence" value="ECO:0007669"/>
    <property type="project" value="InterPro"/>
</dbReference>
<keyword evidence="2" id="KW-0560">Oxidoreductase</keyword>
<dbReference type="AlphaFoldDB" id="A0A172TNB2"/>
<keyword evidence="6" id="KW-1185">Reference proteome</keyword>
<evidence type="ECO:0000313" key="6">
    <source>
        <dbReference type="Proteomes" id="UP000076927"/>
    </source>
</evidence>
<gene>
    <name evidence="5" type="ORF">SY83_22195</name>
</gene>
<dbReference type="PATRIC" id="fig|1178515.4.peg.4499"/>
<dbReference type="SUPFAM" id="SSF55347">
    <property type="entry name" value="Glyceraldehyde-3-phosphate dehydrogenase-like, C-terminal domain"/>
    <property type="match status" value="1"/>
</dbReference>
<dbReference type="SUPFAM" id="SSF51735">
    <property type="entry name" value="NAD(P)-binding Rossmann-fold domains"/>
    <property type="match status" value="1"/>
</dbReference>
<comment type="similarity">
    <text evidence="1">Belongs to the Gfo/Idh/MocA family.</text>
</comment>
<feature type="domain" description="Gfo/Idh/MocA-like oxidoreductase C-terminal" evidence="4">
    <location>
        <begin position="137"/>
        <end position="348"/>
    </location>
</feature>
<dbReference type="Pfam" id="PF01408">
    <property type="entry name" value="GFO_IDH_MocA"/>
    <property type="match status" value="1"/>
</dbReference>
<dbReference type="InterPro" id="IPR050463">
    <property type="entry name" value="Gfo/Idh/MocA_oxidrdct_glycsds"/>
</dbReference>
<dbReference type="PANTHER" id="PTHR43818:SF11">
    <property type="entry name" value="BCDNA.GH03377"/>
    <property type="match status" value="1"/>
</dbReference>
<evidence type="ECO:0000259" key="4">
    <source>
        <dbReference type="Pfam" id="PF02894"/>
    </source>
</evidence>
<dbReference type="Gene3D" id="3.30.360.10">
    <property type="entry name" value="Dihydrodipicolinate Reductase, domain 2"/>
    <property type="match status" value="1"/>
</dbReference>
<dbReference type="InterPro" id="IPR000683">
    <property type="entry name" value="Gfo/Idh/MocA-like_OxRdtase_N"/>
</dbReference>
<name>A0A172TNB2_9BACL</name>
<dbReference type="Pfam" id="PF02894">
    <property type="entry name" value="GFO_IDH_MocA_C"/>
    <property type="match status" value="1"/>
</dbReference>
<reference evidence="5 6" key="1">
    <citation type="submission" date="2015-01" db="EMBL/GenBank/DDBJ databases">
        <title>Paenibacillus swuensis/DY6/whole genome sequencing.</title>
        <authorList>
            <person name="Kim M.K."/>
            <person name="Srinivasan S."/>
            <person name="Lee J.-J."/>
        </authorList>
    </citation>
    <scope>NUCLEOTIDE SEQUENCE [LARGE SCALE GENOMIC DNA]</scope>
    <source>
        <strain evidence="5 6">DY6</strain>
    </source>
</reference>
<evidence type="ECO:0000256" key="1">
    <source>
        <dbReference type="ARBA" id="ARBA00010928"/>
    </source>
</evidence>
<evidence type="ECO:0000259" key="3">
    <source>
        <dbReference type="Pfam" id="PF01408"/>
    </source>
</evidence>
<organism evidence="5 6">
    <name type="scientific">Paenibacillus swuensis</name>
    <dbReference type="NCBI Taxonomy" id="1178515"/>
    <lineage>
        <taxon>Bacteria</taxon>
        <taxon>Bacillati</taxon>
        <taxon>Bacillota</taxon>
        <taxon>Bacilli</taxon>
        <taxon>Bacillales</taxon>
        <taxon>Paenibacillaceae</taxon>
        <taxon>Paenibacillus</taxon>
    </lineage>
</organism>
<proteinExistence type="inferred from homology"/>
<sequence length="350" mass="38520">MTMKAIVHVALIGCGGMAAMIRKRYLETKNAKLVLLVDSNEEVCRKASAELRGIPWSTRFVDALVEGIDALDISTPNYLHAEQAVAALQAGKHVLVQKPLATTVQEAEAIAHAARESGTVAGMYMSFYDNGLYHEAKDIISRGLIGEVTSVRCRGAGVSGKYIPADNWRSSLVKTGGGSFIQLALHSVNMAEWLIDDEIEEVFAYSHNRFSPNIGGDDVTSATCRFRGGALGTLESSYCSYQYVVTVYGTEGYVTITNNRETELMLNARYEGSFIQVKEPNIPTRRTYEEFRMAEVCIENNPYNQHQAFITAIAENKSATVTVETGLRNLRIVDAVHRSAREHRPVEVGS</sequence>
<dbReference type="InterPro" id="IPR036291">
    <property type="entry name" value="NAD(P)-bd_dom_sf"/>
</dbReference>
<dbReference type="GO" id="GO:0016491">
    <property type="term" value="F:oxidoreductase activity"/>
    <property type="evidence" value="ECO:0007669"/>
    <property type="project" value="UniProtKB-KW"/>
</dbReference>
<dbReference type="Proteomes" id="UP000076927">
    <property type="component" value="Chromosome"/>
</dbReference>
<accession>A0A172TNB2</accession>
<evidence type="ECO:0000256" key="2">
    <source>
        <dbReference type="ARBA" id="ARBA00023002"/>
    </source>
</evidence>
<protein>
    <recommendedName>
        <fullName evidence="7">Oxidoreductase</fullName>
    </recommendedName>
</protein>
<evidence type="ECO:0008006" key="7">
    <source>
        <dbReference type="Google" id="ProtNLM"/>
    </source>
</evidence>
<dbReference type="KEGG" id="pswu:SY83_22195"/>